<dbReference type="InterPro" id="IPR019933">
    <property type="entry name" value="DivIVA_domain"/>
</dbReference>
<keyword evidence="4" id="KW-0132">Cell division</keyword>
<dbReference type="Proteomes" id="UP000317778">
    <property type="component" value="Unassembled WGS sequence"/>
</dbReference>
<keyword evidence="3" id="KW-0963">Cytoplasm</keyword>
<comment type="subcellular location">
    <subcellularLocation>
        <location evidence="1">Cytoplasm</location>
    </subcellularLocation>
</comment>
<evidence type="ECO:0000256" key="5">
    <source>
        <dbReference type="ARBA" id="ARBA00023054"/>
    </source>
</evidence>
<dbReference type="InterPro" id="IPR007793">
    <property type="entry name" value="DivIVA_fam"/>
</dbReference>
<evidence type="ECO:0008006" key="10">
    <source>
        <dbReference type="Google" id="ProtNLM"/>
    </source>
</evidence>
<accession>A0A532VAH0</accession>
<name>A0A532VAH0_UNCT6</name>
<protein>
    <recommendedName>
        <fullName evidence="10">Cell division protein DivIVA</fullName>
    </recommendedName>
</protein>
<dbReference type="EMBL" id="NJBO01000001">
    <property type="protein sequence ID" value="TKJ44199.1"/>
    <property type="molecule type" value="Genomic_DNA"/>
</dbReference>
<keyword evidence="5 7" id="KW-0175">Coiled coil</keyword>
<dbReference type="PANTHER" id="PTHR35794">
    <property type="entry name" value="CELL DIVISION PROTEIN DIVIVA"/>
    <property type="match status" value="1"/>
</dbReference>
<gene>
    <name evidence="8" type="ORF">CEE36_00195</name>
</gene>
<dbReference type="PANTHER" id="PTHR35794:SF2">
    <property type="entry name" value="CELL DIVISION PROTEIN DIVIVA"/>
    <property type="match status" value="1"/>
</dbReference>
<comment type="similarity">
    <text evidence="2">Belongs to the DivIVA family.</text>
</comment>
<dbReference type="GO" id="GO:0005737">
    <property type="term" value="C:cytoplasm"/>
    <property type="evidence" value="ECO:0007669"/>
    <property type="project" value="UniProtKB-SubCell"/>
</dbReference>
<evidence type="ECO:0000256" key="4">
    <source>
        <dbReference type="ARBA" id="ARBA00022618"/>
    </source>
</evidence>
<evidence type="ECO:0000256" key="3">
    <source>
        <dbReference type="ARBA" id="ARBA00022490"/>
    </source>
</evidence>
<dbReference type="Gene3D" id="6.10.250.660">
    <property type="match status" value="1"/>
</dbReference>
<dbReference type="AlphaFoldDB" id="A0A532VAH0"/>
<evidence type="ECO:0000313" key="9">
    <source>
        <dbReference type="Proteomes" id="UP000317778"/>
    </source>
</evidence>
<proteinExistence type="inferred from homology"/>
<organism evidence="8 9">
    <name type="scientific">candidate division TA06 bacterium B3_TA06</name>
    <dbReference type="NCBI Taxonomy" id="2012487"/>
    <lineage>
        <taxon>Bacteria</taxon>
        <taxon>Bacteria division TA06</taxon>
    </lineage>
</organism>
<evidence type="ECO:0000313" key="8">
    <source>
        <dbReference type="EMBL" id="TKJ44199.1"/>
    </source>
</evidence>
<evidence type="ECO:0000256" key="6">
    <source>
        <dbReference type="ARBA" id="ARBA00023306"/>
    </source>
</evidence>
<feature type="coiled-coil region" evidence="7">
    <location>
        <begin position="36"/>
        <end position="102"/>
    </location>
</feature>
<evidence type="ECO:0000256" key="7">
    <source>
        <dbReference type="SAM" id="Coils"/>
    </source>
</evidence>
<sequence length="157" mass="18259">MKISPTEIRKKQFRSALRGADLKEVREFLYEVATVLEGLETERELLNSKVSELEERATEFRQMEQVLTQTLEEAHETAERLRKSAEEDAERIKEQAKQEAETILSHAKEEFEGIKSAVRSLNGQRLAFLEEMETTLDSYRRILERLKKETLSDEAAN</sequence>
<dbReference type="Pfam" id="PF05103">
    <property type="entry name" value="DivIVA"/>
    <property type="match status" value="1"/>
</dbReference>
<dbReference type="GO" id="GO:0051301">
    <property type="term" value="P:cell division"/>
    <property type="evidence" value="ECO:0007669"/>
    <property type="project" value="UniProtKB-KW"/>
</dbReference>
<keyword evidence="6" id="KW-0131">Cell cycle</keyword>
<comment type="caution">
    <text evidence="8">The sequence shown here is derived from an EMBL/GenBank/DDBJ whole genome shotgun (WGS) entry which is preliminary data.</text>
</comment>
<evidence type="ECO:0000256" key="1">
    <source>
        <dbReference type="ARBA" id="ARBA00004496"/>
    </source>
</evidence>
<evidence type="ECO:0000256" key="2">
    <source>
        <dbReference type="ARBA" id="ARBA00009008"/>
    </source>
</evidence>
<dbReference type="NCBIfam" id="TIGR03544">
    <property type="entry name" value="DivI1A_domain"/>
    <property type="match status" value="1"/>
</dbReference>
<reference evidence="8 9" key="1">
    <citation type="submission" date="2017-06" db="EMBL/GenBank/DDBJ databases">
        <title>Novel microbial phyla capable of carbon fixation and sulfur reduction in deep-sea sediments.</title>
        <authorList>
            <person name="Huang J."/>
            <person name="Baker B."/>
            <person name="Wang Y."/>
        </authorList>
    </citation>
    <scope>NUCLEOTIDE SEQUENCE [LARGE SCALE GENOMIC DNA]</scope>
    <source>
        <strain evidence="8">B3_TA06</strain>
    </source>
</reference>